<reference evidence="4 5" key="1">
    <citation type="submission" date="2024-09" db="EMBL/GenBank/DDBJ databases">
        <title>Chromosome-scale assembly of Riccia fluitans.</title>
        <authorList>
            <person name="Paukszto L."/>
            <person name="Sawicki J."/>
            <person name="Karawczyk K."/>
            <person name="Piernik-Szablinska J."/>
            <person name="Szczecinska M."/>
            <person name="Mazdziarz M."/>
        </authorList>
    </citation>
    <scope>NUCLEOTIDE SEQUENCE [LARGE SCALE GENOMIC DNA]</scope>
    <source>
        <strain evidence="4">Rf_01</strain>
        <tissue evidence="4">Aerial parts of the thallus</tissue>
    </source>
</reference>
<dbReference type="GO" id="GO:0003723">
    <property type="term" value="F:RNA binding"/>
    <property type="evidence" value="ECO:0007669"/>
    <property type="project" value="UniProtKB-KW"/>
</dbReference>
<comment type="caution">
    <text evidence="4">The sequence shown here is derived from an EMBL/GenBank/DDBJ whole genome shotgun (WGS) entry which is preliminary data.</text>
</comment>
<feature type="region of interest" description="Disordered" evidence="2">
    <location>
        <begin position="91"/>
        <end position="140"/>
    </location>
</feature>
<dbReference type="Pfam" id="PF13865">
    <property type="entry name" value="FoP_duplication"/>
    <property type="match status" value="1"/>
</dbReference>
<feature type="compositionally biased region" description="Basic and acidic residues" evidence="2">
    <location>
        <begin position="124"/>
        <end position="140"/>
    </location>
</feature>
<sequence>MQGGRGGAGRHGYNNNNNNFGHGYGVNYYAAAVAGGGYGRFPVHGFSNSWVPFGNYQTQNFMPMTPVAPRTFVRGGSASGSFVPLGVQGAGVLKRPLGPPQEQNASGGRSGRRRSRSGRSRGGRGRDRDPARKNLTKEALDADLEEYRMKDKKLGTESLDAELDEYKRRKKDNNIKDDDNNKNSEKQLTAQNRRASWRILSSPDNLECWSNILTSLEEILKAVSQT</sequence>
<feature type="compositionally biased region" description="Basic and acidic residues" evidence="2">
    <location>
        <begin position="170"/>
        <end position="185"/>
    </location>
</feature>
<feature type="compositionally biased region" description="Basic residues" evidence="2">
    <location>
        <begin position="110"/>
        <end position="123"/>
    </location>
</feature>
<evidence type="ECO:0000259" key="3">
    <source>
        <dbReference type="SMART" id="SM01218"/>
    </source>
</evidence>
<dbReference type="InterPro" id="IPR025715">
    <property type="entry name" value="FoP_C"/>
</dbReference>
<dbReference type="SMART" id="SM01218">
    <property type="entry name" value="FoP_duplication"/>
    <property type="match status" value="1"/>
</dbReference>
<protein>
    <recommendedName>
        <fullName evidence="3">Chromatin target of PRMT1 protein C-terminal domain-containing protein</fullName>
    </recommendedName>
</protein>
<dbReference type="EMBL" id="JBHFFA010000007">
    <property type="protein sequence ID" value="KAL2612478.1"/>
    <property type="molecule type" value="Genomic_DNA"/>
</dbReference>
<evidence type="ECO:0000256" key="2">
    <source>
        <dbReference type="SAM" id="MobiDB-lite"/>
    </source>
</evidence>
<gene>
    <name evidence="4" type="ORF">R1flu_024170</name>
</gene>
<dbReference type="Proteomes" id="UP001605036">
    <property type="component" value="Unassembled WGS sequence"/>
</dbReference>
<evidence type="ECO:0000313" key="4">
    <source>
        <dbReference type="EMBL" id="KAL2612478.1"/>
    </source>
</evidence>
<accession>A0ABD1XY69</accession>
<keyword evidence="1" id="KW-0694">RNA-binding</keyword>
<evidence type="ECO:0000313" key="5">
    <source>
        <dbReference type="Proteomes" id="UP001605036"/>
    </source>
</evidence>
<dbReference type="AlphaFoldDB" id="A0ABD1XY69"/>
<keyword evidence="5" id="KW-1185">Reference proteome</keyword>
<proteinExistence type="predicted"/>
<organism evidence="4 5">
    <name type="scientific">Riccia fluitans</name>
    <dbReference type="NCBI Taxonomy" id="41844"/>
    <lineage>
        <taxon>Eukaryota</taxon>
        <taxon>Viridiplantae</taxon>
        <taxon>Streptophyta</taxon>
        <taxon>Embryophyta</taxon>
        <taxon>Marchantiophyta</taxon>
        <taxon>Marchantiopsida</taxon>
        <taxon>Marchantiidae</taxon>
        <taxon>Marchantiales</taxon>
        <taxon>Ricciaceae</taxon>
        <taxon>Riccia</taxon>
    </lineage>
</organism>
<feature type="region of interest" description="Disordered" evidence="2">
    <location>
        <begin position="170"/>
        <end position="190"/>
    </location>
</feature>
<feature type="domain" description="Chromatin target of PRMT1 protein C-terminal" evidence="3">
    <location>
        <begin position="82"/>
        <end position="173"/>
    </location>
</feature>
<evidence type="ECO:0000256" key="1">
    <source>
        <dbReference type="ARBA" id="ARBA00022884"/>
    </source>
</evidence>
<name>A0ABD1XY69_9MARC</name>